<dbReference type="Gene3D" id="3.40.50.300">
    <property type="entry name" value="P-loop containing nucleotide triphosphate hydrolases"/>
    <property type="match status" value="2"/>
</dbReference>
<evidence type="ECO:0000313" key="6">
    <source>
        <dbReference type="Proteomes" id="UP001595783"/>
    </source>
</evidence>
<dbReference type="Proteomes" id="UP001595783">
    <property type="component" value="Unassembled WGS sequence"/>
</dbReference>
<dbReference type="Pfam" id="PF03135">
    <property type="entry name" value="CagE_TrbE_VirB"/>
    <property type="match status" value="1"/>
</dbReference>
<protein>
    <submittedName>
        <fullName evidence="5">Type IV secretion system DNA-binding domain-containing protein</fullName>
    </submittedName>
</protein>
<reference evidence="6" key="1">
    <citation type="journal article" date="2019" name="Int. J. Syst. Evol. Microbiol.">
        <title>The Global Catalogue of Microorganisms (GCM) 10K type strain sequencing project: providing services to taxonomists for standard genome sequencing and annotation.</title>
        <authorList>
            <consortium name="The Broad Institute Genomics Platform"/>
            <consortium name="The Broad Institute Genome Sequencing Center for Infectious Disease"/>
            <person name="Wu L."/>
            <person name="Ma J."/>
        </authorList>
    </citation>
    <scope>NUCLEOTIDE SEQUENCE [LARGE SCALE GENOMIC DNA]</scope>
    <source>
        <strain evidence="6">CCUG 53816</strain>
    </source>
</reference>
<keyword evidence="2" id="KW-0547">Nucleotide-binding</keyword>
<dbReference type="InterPro" id="IPR018145">
    <property type="entry name" value="CagE_TrbE_VirB_cntrl_dom"/>
</dbReference>
<comment type="caution">
    <text evidence="5">The sequence shown here is derived from an EMBL/GenBank/DDBJ whole genome shotgun (WGS) entry which is preliminary data.</text>
</comment>
<accession>A0ABV7ZIV0</accession>
<dbReference type="EMBL" id="JBHRZO010000059">
    <property type="protein sequence ID" value="MFC3848508.1"/>
    <property type="molecule type" value="Genomic_DNA"/>
</dbReference>
<dbReference type="SUPFAM" id="SSF52540">
    <property type="entry name" value="P-loop containing nucleoside triphosphate hydrolases"/>
    <property type="match status" value="1"/>
</dbReference>
<evidence type="ECO:0000256" key="2">
    <source>
        <dbReference type="ARBA" id="ARBA00022741"/>
    </source>
</evidence>
<evidence type="ECO:0000256" key="3">
    <source>
        <dbReference type="ARBA" id="ARBA00022840"/>
    </source>
</evidence>
<dbReference type="GO" id="GO:0003677">
    <property type="term" value="F:DNA binding"/>
    <property type="evidence" value="ECO:0007669"/>
    <property type="project" value="UniProtKB-KW"/>
</dbReference>
<feature type="domain" description="CagE TrbE VirB component of type IV transporter system central" evidence="4">
    <location>
        <begin position="191"/>
        <end position="386"/>
    </location>
</feature>
<dbReference type="PANTHER" id="PTHR30121:SF12">
    <property type="entry name" value="TYPE IV SECRETION SYSTEM PROTEIN CAGE"/>
    <property type="match status" value="1"/>
</dbReference>
<comment type="similarity">
    <text evidence="1">Belongs to the TrbE/VirB4 family.</text>
</comment>
<dbReference type="PANTHER" id="PTHR30121">
    <property type="entry name" value="UNCHARACTERIZED PROTEIN YJGR-RELATED"/>
    <property type="match status" value="1"/>
</dbReference>
<dbReference type="InterPro" id="IPR027417">
    <property type="entry name" value="P-loop_NTPase"/>
</dbReference>
<proteinExistence type="inferred from homology"/>
<evidence type="ECO:0000313" key="5">
    <source>
        <dbReference type="EMBL" id="MFC3848508.1"/>
    </source>
</evidence>
<organism evidence="5 6">
    <name type="scientific">Helicobacter baculiformis</name>
    <dbReference type="NCBI Taxonomy" id="427351"/>
    <lineage>
        <taxon>Bacteria</taxon>
        <taxon>Pseudomonadati</taxon>
        <taxon>Campylobacterota</taxon>
        <taxon>Epsilonproteobacteria</taxon>
        <taxon>Campylobacterales</taxon>
        <taxon>Helicobacteraceae</taxon>
        <taxon>Helicobacter</taxon>
    </lineage>
</organism>
<dbReference type="RefSeq" id="WP_104752253.1">
    <property type="nucleotide sequence ID" value="NZ_FZMF01000018.1"/>
</dbReference>
<keyword evidence="6" id="KW-1185">Reference proteome</keyword>
<evidence type="ECO:0000259" key="4">
    <source>
        <dbReference type="Pfam" id="PF03135"/>
    </source>
</evidence>
<dbReference type="InterPro" id="IPR051162">
    <property type="entry name" value="T4SS_component"/>
</dbReference>
<name>A0ABV7ZIV0_9HELI</name>
<gene>
    <name evidence="5" type="ORF">ACFOPX_08305</name>
</gene>
<keyword evidence="5" id="KW-0238">DNA-binding</keyword>
<keyword evidence="3" id="KW-0067">ATP-binding</keyword>
<evidence type="ECO:0000256" key="1">
    <source>
        <dbReference type="ARBA" id="ARBA00006512"/>
    </source>
</evidence>
<sequence length="793" mass="90692">MLSLEALKRGLQKLGFGLLPTMYSMADENNIFGMHNDYFIITKREHLVGGLSLEGVPYSSLDEEAISRALNERILALNEISEFIHLKVLARRRKLLFNKTYQHVQNHYAKTIINIWEKNEEVYQNTYLLLLETKNDDLKGFLERQKKALTTDELEGTSSTTQAQSVQNAHAYLNKEVILHSIMNNLMQILAPLAPQKLSALELLRFYAEYSNGVYLPLNFSDGMLHDGHIASHITFKKDHFVYDYNGQQLYKRIIAVKAYDSDTISSIPISSILHLKSEFDVILSMDTLPKAKSIKKIEEKRKRANAIIKPSLEHLNNLVKTDRVLMQYVSLMVHVRADSKETLDAKSLEIVNTFKRYGLVAVHESLNMMCAFFSLFPGRNHLNARKRLQSSQNIASMIMLEKEESGFDQNPWGEMPLSVFKNQNYSPFLFNFHAAPIHSKEDMPLGHTLVIGGTGVGKTTLVEFLITNCFKYSNLNILALDRLNGMRVMGEFLEAEYNDGNAFHINPFSLEDDNENKEFLKSWLHYLVNVSDNNKQDVEDVLNIDKVIEDAFLYLKNTTTAFGLLEIAKSIQESDSNLKLRLQKYAKNELFNKIHDCLSFSKKLTIINMDTVVQNDKNASLIALYLFHKMIYEAKKHRKGFFMFIDEARSYVNNATMVDRIKLVLTQARKVNGVLALAFQDINQLDEIPNAKSIVDNTATCILFPGANTRKLLEYDIPLSHNEISFLQNTSSSARKILVKNKLTNSSNFLDVDLSKLERLLKIYSSSAPSVARLESLKAQYPSHYKEKFLEE</sequence>